<dbReference type="EMBL" id="JACAZI010000008">
    <property type="protein sequence ID" value="KAF7354277.1"/>
    <property type="molecule type" value="Genomic_DNA"/>
</dbReference>
<sequence length="102" mass="10926">MLILNPVPMENVFTPDPFSEFAGSAGSTSRTALVSPYDISRDLSAAWDSDSTRNSEKLFGEARRQQEPAPVVASFAVPSPTAPSVVTANIPMRRGYSLRAPA</sequence>
<keyword evidence="2" id="KW-1185">Reference proteome</keyword>
<dbReference type="AlphaFoldDB" id="A0A8H6Y9E3"/>
<comment type="caution">
    <text evidence="1">The sequence shown here is derived from an EMBL/GenBank/DDBJ whole genome shotgun (WGS) entry which is preliminary data.</text>
</comment>
<reference evidence="1" key="1">
    <citation type="submission" date="2020-05" db="EMBL/GenBank/DDBJ databases">
        <title>Mycena genomes resolve the evolution of fungal bioluminescence.</title>
        <authorList>
            <person name="Tsai I.J."/>
        </authorList>
    </citation>
    <scope>NUCLEOTIDE SEQUENCE</scope>
    <source>
        <strain evidence="1">CCC161011</strain>
    </source>
</reference>
<gene>
    <name evidence="1" type="ORF">MVEN_01115800</name>
</gene>
<name>A0A8H6Y9E3_9AGAR</name>
<organism evidence="1 2">
    <name type="scientific">Mycena venus</name>
    <dbReference type="NCBI Taxonomy" id="2733690"/>
    <lineage>
        <taxon>Eukaryota</taxon>
        <taxon>Fungi</taxon>
        <taxon>Dikarya</taxon>
        <taxon>Basidiomycota</taxon>
        <taxon>Agaricomycotina</taxon>
        <taxon>Agaricomycetes</taxon>
        <taxon>Agaricomycetidae</taxon>
        <taxon>Agaricales</taxon>
        <taxon>Marasmiineae</taxon>
        <taxon>Mycenaceae</taxon>
        <taxon>Mycena</taxon>
    </lineage>
</organism>
<evidence type="ECO:0000313" key="2">
    <source>
        <dbReference type="Proteomes" id="UP000620124"/>
    </source>
</evidence>
<dbReference type="OrthoDB" id="10578802at2759"/>
<proteinExistence type="predicted"/>
<dbReference type="Proteomes" id="UP000620124">
    <property type="component" value="Unassembled WGS sequence"/>
</dbReference>
<accession>A0A8H6Y9E3</accession>
<evidence type="ECO:0000313" key="1">
    <source>
        <dbReference type="EMBL" id="KAF7354277.1"/>
    </source>
</evidence>
<protein>
    <submittedName>
        <fullName evidence="1">Uncharacterized protein</fullName>
    </submittedName>
</protein>